<reference evidence="3" key="1">
    <citation type="submission" date="2020-05" db="EMBL/GenBank/DDBJ databases">
        <title>Frigoriglobus tundricola gen. nov., sp. nov., a psychrotolerant cellulolytic planctomycete of the family Gemmataceae with two divergent copies of 16S rRNA gene.</title>
        <authorList>
            <person name="Kulichevskaya I.S."/>
            <person name="Ivanova A.A."/>
            <person name="Naumoff D.G."/>
            <person name="Beletsky A.V."/>
            <person name="Rijpstra W.I.C."/>
            <person name="Sinninghe Damste J.S."/>
            <person name="Mardanov A.V."/>
            <person name="Ravin N.V."/>
            <person name="Dedysh S.N."/>
        </authorList>
    </citation>
    <scope>NUCLEOTIDE SEQUENCE [LARGE SCALE GENOMIC DNA]</scope>
    <source>
        <strain evidence="3">PL17</strain>
    </source>
</reference>
<feature type="signal peptide" evidence="1">
    <location>
        <begin position="1"/>
        <end position="27"/>
    </location>
</feature>
<sequence length="240" mass="25354">MGRLFSLKACVGVAVAAAGWLMWKAHSARSAAFTAAALAGAPALAEADEVRTFAVTVDGKPGGTYTITTAAAADGTETITVAAEVKVKLALYTYVYQLNSAEVWKNGQLVSLDAKSNDDGKKRTVSAVAGDRGLTVTVNRESRKTGADLITATGVRAPAADKARDAVLFDAEDGSETAVRVDPLGACKVTLNGQVVEGTRFKLTGKDVAAEWWFDKTGRAIRQEMKWDGRKVVMELTAIR</sequence>
<dbReference type="KEGG" id="ftj:FTUN_6869"/>
<proteinExistence type="predicted"/>
<dbReference type="Pfam" id="PF19630">
    <property type="entry name" value="DUF6134"/>
    <property type="match status" value="1"/>
</dbReference>
<keyword evidence="3" id="KW-1185">Reference proteome</keyword>
<dbReference type="RefSeq" id="WP_171474255.1">
    <property type="nucleotide sequence ID" value="NZ_CP053452.2"/>
</dbReference>
<evidence type="ECO:0000313" key="3">
    <source>
        <dbReference type="Proteomes" id="UP000503447"/>
    </source>
</evidence>
<keyword evidence="1" id="KW-0732">Signal</keyword>
<dbReference type="InterPro" id="IPR045767">
    <property type="entry name" value="DUF6134"/>
</dbReference>
<evidence type="ECO:0008006" key="4">
    <source>
        <dbReference type="Google" id="ProtNLM"/>
    </source>
</evidence>
<accession>A0A6M5YYQ9</accession>
<gene>
    <name evidence="2" type="ORF">FTUN_6869</name>
</gene>
<organism evidence="2 3">
    <name type="scientific">Frigoriglobus tundricola</name>
    <dbReference type="NCBI Taxonomy" id="2774151"/>
    <lineage>
        <taxon>Bacteria</taxon>
        <taxon>Pseudomonadati</taxon>
        <taxon>Planctomycetota</taxon>
        <taxon>Planctomycetia</taxon>
        <taxon>Gemmatales</taxon>
        <taxon>Gemmataceae</taxon>
        <taxon>Frigoriglobus</taxon>
    </lineage>
</organism>
<protein>
    <recommendedName>
        <fullName evidence="4">DUF3108 domain-containing protein</fullName>
    </recommendedName>
</protein>
<dbReference type="AlphaFoldDB" id="A0A6M5YYQ9"/>
<dbReference type="EMBL" id="CP053452">
    <property type="protein sequence ID" value="QJW99267.1"/>
    <property type="molecule type" value="Genomic_DNA"/>
</dbReference>
<name>A0A6M5YYQ9_9BACT</name>
<evidence type="ECO:0000256" key="1">
    <source>
        <dbReference type="SAM" id="SignalP"/>
    </source>
</evidence>
<dbReference type="Proteomes" id="UP000503447">
    <property type="component" value="Chromosome"/>
</dbReference>
<evidence type="ECO:0000313" key="2">
    <source>
        <dbReference type="EMBL" id="QJW99267.1"/>
    </source>
</evidence>
<feature type="chain" id="PRO_5027098671" description="DUF3108 domain-containing protein" evidence="1">
    <location>
        <begin position="28"/>
        <end position="240"/>
    </location>
</feature>